<comment type="caution">
    <text evidence="1">The sequence shown here is derived from an EMBL/GenBank/DDBJ whole genome shotgun (WGS) entry which is preliminary data.</text>
</comment>
<sequence length="109" mass="12136">TKLNNKKLLKLKWEEPARTQDPTVTNYDVGSTTRADLKVAPLQSAMEIMGLLDHPLIPSRHGELWISKEEAAITASSNVHISKEEAAITASSNLETTQTRVSEIYEKFT</sequence>
<name>A0A371ED23_MUCPR</name>
<accession>A0A371ED23</accession>
<feature type="non-terminal residue" evidence="1">
    <location>
        <position position="1"/>
    </location>
</feature>
<keyword evidence="2" id="KW-1185">Reference proteome</keyword>
<dbReference type="Proteomes" id="UP000257109">
    <property type="component" value="Unassembled WGS sequence"/>
</dbReference>
<feature type="non-terminal residue" evidence="1">
    <location>
        <position position="109"/>
    </location>
</feature>
<organism evidence="1 2">
    <name type="scientific">Mucuna pruriens</name>
    <name type="common">Velvet bean</name>
    <name type="synonym">Dolichos pruriens</name>
    <dbReference type="NCBI Taxonomy" id="157652"/>
    <lineage>
        <taxon>Eukaryota</taxon>
        <taxon>Viridiplantae</taxon>
        <taxon>Streptophyta</taxon>
        <taxon>Embryophyta</taxon>
        <taxon>Tracheophyta</taxon>
        <taxon>Spermatophyta</taxon>
        <taxon>Magnoliopsida</taxon>
        <taxon>eudicotyledons</taxon>
        <taxon>Gunneridae</taxon>
        <taxon>Pentapetalae</taxon>
        <taxon>rosids</taxon>
        <taxon>fabids</taxon>
        <taxon>Fabales</taxon>
        <taxon>Fabaceae</taxon>
        <taxon>Papilionoideae</taxon>
        <taxon>50 kb inversion clade</taxon>
        <taxon>NPAAA clade</taxon>
        <taxon>indigoferoid/millettioid clade</taxon>
        <taxon>Phaseoleae</taxon>
        <taxon>Mucuna</taxon>
    </lineage>
</organism>
<dbReference type="EMBL" id="QJKJ01014640">
    <property type="protein sequence ID" value="RDX63937.1"/>
    <property type="molecule type" value="Genomic_DNA"/>
</dbReference>
<gene>
    <name evidence="1" type="ORF">CR513_57571</name>
</gene>
<evidence type="ECO:0000313" key="1">
    <source>
        <dbReference type="EMBL" id="RDX63937.1"/>
    </source>
</evidence>
<evidence type="ECO:0000313" key="2">
    <source>
        <dbReference type="Proteomes" id="UP000257109"/>
    </source>
</evidence>
<proteinExistence type="predicted"/>
<protein>
    <submittedName>
        <fullName evidence="1">Uncharacterized protein</fullName>
    </submittedName>
</protein>
<dbReference type="AlphaFoldDB" id="A0A371ED23"/>
<reference evidence="1" key="1">
    <citation type="submission" date="2018-05" db="EMBL/GenBank/DDBJ databases">
        <title>Draft genome of Mucuna pruriens seed.</title>
        <authorList>
            <person name="Nnadi N.E."/>
            <person name="Vos R."/>
            <person name="Hasami M.H."/>
            <person name="Devisetty U.K."/>
            <person name="Aguiy J.C."/>
        </authorList>
    </citation>
    <scope>NUCLEOTIDE SEQUENCE [LARGE SCALE GENOMIC DNA]</scope>
    <source>
        <strain evidence="1">JCA_2017</strain>
    </source>
</reference>
<dbReference type="OrthoDB" id="1732626at2759"/>